<accession>A0A5C6F8S8</accession>
<keyword evidence="11" id="KW-1185">Reference proteome</keyword>
<dbReference type="InterPro" id="IPR019734">
    <property type="entry name" value="TPR_rpt"/>
</dbReference>
<dbReference type="Pfam" id="PF00069">
    <property type="entry name" value="Pkinase"/>
    <property type="match status" value="1"/>
</dbReference>
<dbReference type="SMART" id="SM00028">
    <property type="entry name" value="TPR"/>
    <property type="match status" value="4"/>
</dbReference>
<dbReference type="Gene3D" id="3.30.200.20">
    <property type="entry name" value="Phosphorylase Kinase, domain 1"/>
    <property type="match status" value="1"/>
</dbReference>
<reference evidence="10 11" key="1">
    <citation type="submission" date="2019-02" db="EMBL/GenBank/DDBJ databases">
        <title>Deep-cultivation of Planctomycetes and their phenomic and genomic characterization uncovers novel biology.</title>
        <authorList>
            <person name="Wiegand S."/>
            <person name="Jogler M."/>
            <person name="Boedeker C."/>
            <person name="Pinto D."/>
            <person name="Vollmers J."/>
            <person name="Rivas-Marin E."/>
            <person name="Kohn T."/>
            <person name="Peeters S.H."/>
            <person name="Heuer A."/>
            <person name="Rast P."/>
            <person name="Oberbeckmann S."/>
            <person name="Bunk B."/>
            <person name="Jeske O."/>
            <person name="Meyerdierks A."/>
            <person name="Storesund J.E."/>
            <person name="Kallscheuer N."/>
            <person name="Luecker S."/>
            <person name="Lage O.M."/>
            <person name="Pohl T."/>
            <person name="Merkel B.J."/>
            <person name="Hornburger P."/>
            <person name="Mueller R.-W."/>
            <person name="Bruemmer F."/>
            <person name="Labrenz M."/>
            <person name="Spormann A.M."/>
            <person name="Op Den Camp H."/>
            <person name="Overmann J."/>
            <person name="Amann R."/>
            <person name="Jetten M.S.M."/>
            <person name="Mascher T."/>
            <person name="Medema M.H."/>
            <person name="Devos D.P."/>
            <person name="Kaster A.-K."/>
            <person name="Ovreas L."/>
            <person name="Rohde M."/>
            <person name="Galperin M.Y."/>
            <person name="Jogler C."/>
        </authorList>
    </citation>
    <scope>NUCLEOTIDE SEQUENCE [LARGE SCALE GENOMIC DNA]</scope>
    <source>
        <strain evidence="10 11">Poly51</strain>
    </source>
</reference>
<evidence type="ECO:0000256" key="4">
    <source>
        <dbReference type="ARBA" id="ARBA00022741"/>
    </source>
</evidence>
<dbReference type="EC" id="2.7.11.1" evidence="1"/>
<keyword evidence="8" id="KW-0472">Membrane</keyword>
<keyword evidence="4" id="KW-0547">Nucleotide-binding</keyword>
<dbReference type="Gene3D" id="1.25.40.10">
    <property type="entry name" value="Tetratricopeptide repeat domain"/>
    <property type="match status" value="2"/>
</dbReference>
<dbReference type="AlphaFoldDB" id="A0A5C6F8S8"/>
<dbReference type="InterPro" id="IPR011009">
    <property type="entry name" value="Kinase-like_dom_sf"/>
</dbReference>
<organism evidence="10 11">
    <name type="scientific">Rubripirellula tenax</name>
    <dbReference type="NCBI Taxonomy" id="2528015"/>
    <lineage>
        <taxon>Bacteria</taxon>
        <taxon>Pseudomonadati</taxon>
        <taxon>Planctomycetota</taxon>
        <taxon>Planctomycetia</taxon>
        <taxon>Pirellulales</taxon>
        <taxon>Pirellulaceae</taxon>
        <taxon>Rubripirellula</taxon>
    </lineage>
</organism>
<dbReference type="PANTHER" id="PTHR43289:SF6">
    <property type="entry name" value="SERINE_THREONINE-PROTEIN KINASE NEKL-3"/>
    <property type="match status" value="1"/>
</dbReference>
<dbReference type="SMART" id="SM00220">
    <property type="entry name" value="S_TKc"/>
    <property type="match status" value="1"/>
</dbReference>
<evidence type="ECO:0000256" key="6">
    <source>
        <dbReference type="ARBA" id="ARBA00022840"/>
    </source>
</evidence>
<dbReference type="InterPro" id="IPR000719">
    <property type="entry name" value="Prot_kinase_dom"/>
</dbReference>
<protein>
    <recommendedName>
        <fullName evidence="1">non-specific serine/threonine protein kinase</fullName>
        <ecNumber evidence="1">2.7.11.1</ecNumber>
    </recommendedName>
</protein>
<feature type="domain" description="Protein kinase" evidence="9">
    <location>
        <begin position="78"/>
        <end position="340"/>
    </location>
</feature>
<dbReference type="PROSITE" id="PS00108">
    <property type="entry name" value="PROTEIN_KINASE_ST"/>
    <property type="match status" value="1"/>
</dbReference>
<sequence length="739" mass="80976">MTEPTKRTSASADIGHTTRPDADAESHDGRALGVTLSVRSTVQAGDLDDTVDTLDESAGPRVLPVRTASKVLADFGDYELLDEIARGGMGVVFRAKQKSANRVVALKRILAGRFASDEEVQRFYAEAESAARLDHPNIVPVFDVGVESGHHYFSMGFVDGQSLNANIHQGPTPVRRAAQLVETIASAVGYAHDQGVIHRDLKPANVLLSRDGVPRVTDFGLAKQVGSSRDLTATGQIMGTPSYMPPEQASGQTATVGPAADIYALGAILYALLTGRPPFQAASAIETIRQVLEEEPLSPSTLNADVDRDLETICLKCLQKDSVQRYATAGELGDELSRYLSGEPIHARPVSRVERTWRWCKRNRLVAGLMAGIGFSLVIGICLSTYFAMLANARARRAQEGTQIAVATLETMINTLQTGLARIPAARELRQQLLRDSLSDLQRVSGEVKSQARVDLSTAKVLTSLGLIFSEFGDDEGKSMSAEARDHLQRSVAIYQQLRNQNDKPSLKRLHANALNQLGNLFINDNQIDSAETSLTQSIDLFQSLLADDPDNETIAYESTYPINNLGDIDAIRGNFEAALVHFETAVAMHRRLRSDTGENLRRLEGLADSLMRAGDACHDLKRNDGALRYFAESKDLSRRWYEAEPKSSFAMDSLSFAHERLGNHWLQVGDANNAKIHYEGMLALTEKALVEDPKSRFLLDGLSVCYQKLANTYARLDETEKASEASRKAAEARQRMPR</sequence>
<evidence type="ECO:0000256" key="2">
    <source>
        <dbReference type="ARBA" id="ARBA00022527"/>
    </source>
</evidence>
<keyword evidence="3 10" id="KW-0808">Transferase</keyword>
<dbReference type="InterPro" id="IPR008271">
    <property type="entry name" value="Ser/Thr_kinase_AS"/>
</dbReference>
<dbReference type="Pfam" id="PF13374">
    <property type="entry name" value="TPR_10"/>
    <property type="match status" value="1"/>
</dbReference>
<keyword evidence="6" id="KW-0067">ATP-binding</keyword>
<dbReference type="Pfam" id="PF13181">
    <property type="entry name" value="TPR_8"/>
    <property type="match status" value="1"/>
</dbReference>
<keyword evidence="2" id="KW-0723">Serine/threonine-protein kinase</keyword>
<feature type="compositionally biased region" description="Basic and acidic residues" evidence="7">
    <location>
        <begin position="16"/>
        <end position="28"/>
    </location>
</feature>
<feature type="region of interest" description="Disordered" evidence="7">
    <location>
        <begin position="1"/>
        <end position="28"/>
    </location>
</feature>
<name>A0A5C6F8S8_9BACT</name>
<dbReference type="RefSeq" id="WP_146457662.1">
    <property type="nucleotide sequence ID" value="NZ_SJPW01000003.1"/>
</dbReference>
<evidence type="ECO:0000259" key="9">
    <source>
        <dbReference type="PROSITE" id="PS50011"/>
    </source>
</evidence>
<keyword evidence="5 10" id="KW-0418">Kinase</keyword>
<keyword evidence="8" id="KW-1133">Transmembrane helix</keyword>
<dbReference type="InterPro" id="IPR011990">
    <property type="entry name" value="TPR-like_helical_dom_sf"/>
</dbReference>
<dbReference type="PROSITE" id="PS50011">
    <property type="entry name" value="PROTEIN_KINASE_DOM"/>
    <property type="match status" value="1"/>
</dbReference>
<evidence type="ECO:0000313" key="11">
    <source>
        <dbReference type="Proteomes" id="UP000318288"/>
    </source>
</evidence>
<dbReference type="FunFam" id="1.10.510.10:FF:000021">
    <property type="entry name" value="Serine/threonine protein kinase"/>
    <property type="match status" value="1"/>
</dbReference>
<dbReference type="CDD" id="cd14014">
    <property type="entry name" value="STKc_PknB_like"/>
    <property type="match status" value="1"/>
</dbReference>
<keyword evidence="8" id="KW-0812">Transmembrane</keyword>
<comment type="caution">
    <text evidence="10">The sequence shown here is derived from an EMBL/GenBank/DDBJ whole genome shotgun (WGS) entry which is preliminary data.</text>
</comment>
<dbReference type="GO" id="GO:0004674">
    <property type="term" value="F:protein serine/threonine kinase activity"/>
    <property type="evidence" value="ECO:0007669"/>
    <property type="project" value="UniProtKB-KW"/>
</dbReference>
<dbReference type="GO" id="GO:0005524">
    <property type="term" value="F:ATP binding"/>
    <property type="evidence" value="ECO:0007669"/>
    <property type="project" value="UniProtKB-KW"/>
</dbReference>
<evidence type="ECO:0000256" key="1">
    <source>
        <dbReference type="ARBA" id="ARBA00012513"/>
    </source>
</evidence>
<evidence type="ECO:0000313" key="10">
    <source>
        <dbReference type="EMBL" id="TWU56526.1"/>
    </source>
</evidence>
<evidence type="ECO:0000256" key="3">
    <source>
        <dbReference type="ARBA" id="ARBA00022679"/>
    </source>
</evidence>
<proteinExistence type="predicted"/>
<gene>
    <name evidence="10" type="primary">prkC_16</name>
    <name evidence="10" type="ORF">Poly51_24370</name>
</gene>
<dbReference type="SUPFAM" id="SSF48452">
    <property type="entry name" value="TPR-like"/>
    <property type="match status" value="1"/>
</dbReference>
<dbReference type="SUPFAM" id="SSF56112">
    <property type="entry name" value="Protein kinase-like (PK-like)"/>
    <property type="match status" value="1"/>
</dbReference>
<dbReference type="Gene3D" id="1.10.510.10">
    <property type="entry name" value="Transferase(Phosphotransferase) domain 1"/>
    <property type="match status" value="1"/>
</dbReference>
<dbReference type="EMBL" id="SJPW01000003">
    <property type="protein sequence ID" value="TWU56526.1"/>
    <property type="molecule type" value="Genomic_DNA"/>
</dbReference>
<dbReference type="Proteomes" id="UP000318288">
    <property type="component" value="Unassembled WGS sequence"/>
</dbReference>
<evidence type="ECO:0000256" key="8">
    <source>
        <dbReference type="SAM" id="Phobius"/>
    </source>
</evidence>
<feature type="transmembrane region" description="Helical" evidence="8">
    <location>
        <begin position="365"/>
        <end position="389"/>
    </location>
</feature>
<dbReference type="PANTHER" id="PTHR43289">
    <property type="entry name" value="MITOGEN-ACTIVATED PROTEIN KINASE KINASE KINASE 20-RELATED"/>
    <property type="match status" value="1"/>
</dbReference>
<dbReference type="OrthoDB" id="6111975at2"/>
<evidence type="ECO:0000256" key="5">
    <source>
        <dbReference type="ARBA" id="ARBA00022777"/>
    </source>
</evidence>
<evidence type="ECO:0000256" key="7">
    <source>
        <dbReference type="SAM" id="MobiDB-lite"/>
    </source>
</evidence>